<organism evidence="1 2">
    <name type="scientific">Sarcoptes scabiei</name>
    <name type="common">Itch mite</name>
    <name type="synonym">Acarus scabiei</name>
    <dbReference type="NCBI Taxonomy" id="52283"/>
    <lineage>
        <taxon>Eukaryota</taxon>
        <taxon>Metazoa</taxon>
        <taxon>Ecdysozoa</taxon>
        <taxon>Arthropoda</taxon>
        <taxon>Chelicerata</taxon>
        <taxon>Arachnida</taxon>
        <taxon>Acari</taxon>
        <taxon>Acariformes</taxon>
        <taxon>Sarcoptiformes</taxon>
        <taxon>Astigmata</taxon>
        <taxon>Psoroptidia</taxon>
        <taxon>Sarcoptoidea</taxon>
        <taxon>Sarcoptidae</taxon>
        <taxon>Sarcoptinae</taxon>
        <taxon>Sarcoptes</taxon>
    </lineage>
</organism>
<gene>
    <name evidence="1" type="ORF">QR98_0096990</name>
</gene>
<dbReference type="Proteomes" id="UP000616769">
    <property type="component" value="Unassembled WGS sequence"/>
</dbReference>
<dbReference type="OrthoDB" id="6478865at2759"/>
<dbReference type="AlphaFoldDB" id="A0A132AJG1"/>
<comment type="caution">
    <text evidence="1">The sequence shown here is derived from an EMBL/GenBank/DDBJ whole genome shotgun (WGS) entry which is preliminary data.</text>
</comment>
<proteinExistence type="predicted"/>
<dbReference type="EMBL" id="JXLN01016542">
    <property type="protein sequence ID" value="KPM11132.1"/>
    <property type="molecule type" value="Genomic_DNA"/>
</dbReference>
<sequence>MAAIEDDDDENNGFNISCNAYGFYPEPEMKLFKVRSINDTLESEEVKSNTTVTSLRLSTDEFYSITLLSHIEPDLSQTKRSKSHRTYFENEEDIGGEEFMKPSRQRLLSDEQKQRFGKNSERNRQNIAEHYECRVNIPNTDYVEIKRLAIQNVSFVVVGNYLAMEIF</sequence>
<name>A0A132AJG1_SARSC</name>
<protein>
    <submittedName>
        <fullName evidence="1">Uncharacterized protein</fullName>
    </submittedName>
</protein>
<dbReference type="VEuPathDB" id="VectorBase:SSCA003237"/>
<accession>A0A132AJG1</accession>
<dbReference type="Gene3D" id="2.60.40.10">
    <property type="entry name" value="Immunoglobulins"/>
    <property type="match status" value="1"/>
</dbReference>
<evidence type="ECO:0000313" key="1">
    <source>
        <dbReference type="EMBL" id="KPM11132.1"/>
    </source>
</evidence>
<dbReference type="InterPro" id="IPR013783">
    <property type="entry name" value="Ig-like_fold"/>
</dbReference>
<evidence type="ECO:0000313" key="2">
    <source>
        <dbReference type="Proteomes" id="UP000616769"/>
    </source>
</evidence>
<reference evidence="1 2" key="1">
    <citation type="journal article" date="2015" name="Parasit. Vectors">
        <title>Draft genome of the scabies mite.</title>
        <authorList>
            <person name="Rider S.D.Jr."/>
            <person name="Morgan M.S."/>
            <person name="Arlian L.G."/>
        </authorList>
    </citation>
    <scope>NUCLEOTIDE SEQUENCE [LARGE SCALE GENOMIC DNA]</scope>
    <source>
        <strain evidence="1">Arlian Lab</strain>
    </source>
</reference>